<evidence type="ECO:0000313" key="2">
    <source>
        <dbReference type="Proteomes" id="UP000591272"/>
    </source>
</evidence>
<accession>A0A7Y9GE19</accession>
<dbReference type="RefSeq" id="WP_229810357.1">
    <property type="nucleotide sequence ID" value="NZ_BMRD01000010.1"/>
</dbReference>
<reference evidence="1 2" key="1">
    <citation type="submission" date="2020-07" db="EMBL/GenBank/DDBJ databases">
        <title>Sequencing the genomes of 1000 actinobacteria strains.</title>
        <authorList>
            <person name="Klenk H.-P."/>
        </authorList>
    </citation>
    <scope>NUCLEOTIDE SEQUENCE [LARGE SCALE GENOMIC DNA]</scope>
    <source>
        <strain evidence="1 2">DSM 43461</strain>
    </source>
</reference>
<evidence type="ECO:0000313" key="1">
    <source>
        <dbReference type="EMBL" id="NYE14833.1"/>
    </source>
</evidence>
<dbReference type="AlphaFoldDB" id="A0A7Y9GE19"/>
<name>A0A7Y9GE19_9ACTN</name>
<dbReference type="EMBL" id="JACCBT010000001">
    <property type="protein sequence ID" value="NYE14833.1"/>
    <property type="molecule type" value="Genomic_DNA"/>
</dbReference>
<protein>
    <submittedName>
        <fullName evidence="1">Uncharacterized protein</fullName>
    </submittedName>
</protein>
<gene>
    <name evidence="1" type="ORF">BJ999_005129</name>
</gene>
<comment type="caution">
    <text evidence="1">The sequence shown here is derived from an EMBL/GenBank/DDBJ whole genome shotgun (WGS) entry which is preliminary data.</text>
</comment>
<sequence>MDSESMPTARPSISARTGVASLRLNTPVSAYGPAIPAKYSRVAMSRHAIVVDPAELASIPLRPA</sequence>
<proteinExistence type="predicted"/>
<organism evidence="1 2">
    <name type="scientific">Actinomadura citrea</name>
    <dbReference type="NCBI Taxonomy" id="46158"/>
    <lineage>
        <taxon>Bacteria</taxon>
        <taxon>Bacillati</taxon>
        <taxon>Actinomycetota</taxon>
        <taxon>Actinomycetes</taxon>
        <taxon>Streptosporangiales</taxon>
        <taxon>Thermomonosporaceae</taxon>
        <taxon>Actinomadura</taxon>
    </lineage>
</organism>
<keyword evidence="2" id="KW-1185">Reference proteome</keyword>
<dbReference type="Proteomes" id="UP000591272">
    <property type="component" value="Unassembled WGS sequence"/>
</dbReference>